<dbReference type="AlphaFoldDB" id="A0A833TDC5"/>
<accession>A0A833TDC5</accession>
<evidence type="ECO:0000313" key="2">
    <source>
        <dbReference type="Proteomes" id="UP000619265"/>
    </source>
</evidence>
<organism evidence="1 2">
    <name type="scientific">Juglans regia</name>
    <name type="common">English walnut</name>
    <dbReference type="NCBI Taxonomy" id="51240"/>
    <lineage>
        <taxon>Eukaryota</taxon>
        <taxon>Viridiplantae</taxon>
        <taxon>Streptophyta</taxon>
        <taxon>Embryophyta</taxon>
        <taxon>Tracheophyta</taxon>
        <taxon>Spermatophyta</taxon>
        <taxon>Magnoliopsida</taxon>
        <taxon>eudicotyledons</taxon>
        <taxon>Gunneridae</taxon>
        <taxon>Pentapetalae</taxon>
        <taxon>rosids</taxon>
        <taxon>fabids</taxon>
        <taxon>Fagales</taxon>
        <taxon>Juglandaceae</taxon>
        <taxon>Juglans</taxon>
    </lineage>
</organism>
<dbReference type="EMBL" id="LIHL02000015">
    <property type="protein sequence ID" value="KAF5445611.1"/>
    <property type="molecule type" value="Genomic_DNA"/>
</dbReference>
<reference evidence="1" key="1">
    <citation type="submission" date="2015-10" db="EMBL/GenBank/DDBJ databases">
        <authorList>
            <person name="Martinez-Garcia P.J."/>
            <person name="Crepeau M.W."/>
            <person name="Puiu D."/>
            <person name="Gonzalez-Ibeas D."/>
            <person name="Whalen J."/>
            <person name="Stevens K."/>
            <person name="Paul R."/>
            <person name="Butterfield T."/>
            <person name="Britton M."/>
            <person name="Reagan R."/>
            <person name="Chakraborty S."/>
            <person name="Walawage S.L."/>
            <person name="Vasquez-Gross H.A."/>
            <person name="Cardeno C."/>
            <person name="Famula R."/>
            <person name="Pratt K."/>
            <person name="Kuruganti S."/>
            <person name="Aradhya M.K."/>
            <person name="Leslie C.A."/>
            <person name="Dandekar A.M."/>
            <person name="Salzberg S.L."/>
            <person name="Wegrzyn J.L."/>
            <person name="Langley C.H."/>
            <person name="Neale D.B."/>
        </authorList>
    </citation>
    <scope>NUCLEOTIDE SEQUENCE</scope>
    <source>
        <tissue evidence="1">Leaves</tissue>
    </source>
</reference>
<evidence type="ECO:0000313" key="1">
    <source>
        <dbReference type="EMBL" id="KAF5445611.1"/>
    </source>
</evidence>
<dbReference type="Gramene" id="Jr15_11700_p1">
    <property type="protein sequence ID" value="cds.Jr15_11700_p1"/>
    <property type="gene ID" value="Jr15_11700"/>
</dbReference>
<dbReference type="Proteomes" id="UP000619265">
    <property type="component" value="Unassembled WGS sequence"/>
</dbReference>
<proteinExistence type="predicted"/>
<protein>
    <submittedName>
        <fullName evidence="1">Uncharacterized protein</fullName>
    </submittedName>
</protein>
<comment type="caution">
    <text evidence="1">The sequence shown here is derived from an EMBL/GenBank/DDBJ whole genome shotgun (WGS) entry which is preliminary data.</text>
</comment>
<gene>
    <name evidence="1" type="ORF">F2P56_034653</name>
</gene>
<feature type="non-terminal residue" evidence="1">
    <location>
        <position position="1"/>
    </location>
</feature>
<name>A0A833TDC5_JUGRE</name>
<sequence>ATQKHPLLLSNIVSSSSSTLDLPSCSFKRSFFQHRHEPPLLVMFKRSVDHPLAFPFPFLTSSSLDFTKPRELKLTLATTPPCSTTFRHEFPFLHHTFTSDLPPFSFPQL</sequence>
<reference evidence="1" key="2">
    <citation type="submission" date="2020-03" db="EMBL/GenBank/DDBJ databases">
        <title>Walnut 2.0.</title>
        <authorList>
            <person name="Marrano A."/>
            <person name="Britton M."/>
            <person name="Zimin A.V."/>
            <person name="Zaini P.A."/>
            <person name="Workman R."/>
            <person name="Puiu D."/>
            <person name="Bianco L."/>
            <person name="Allen B.J."/>
            <person name="Troggio M."/>
            <person name="Leslie C.A."/>
            <person name="Timp W."/>
            <person name="Dendekar A."/>
            <person name="Salzberg S.L."/>
            <person name="Neale D.B."/>
        </authorList>
    </citation>
    <scope>NUCLEOTIDE SEQUENCE</scope>
    <source>
        <tissue evidence="1">Leaves</tissue>
    </source>
</reference>